<keyword evidence="1" id="KW-0472">Membrane</keyword>
<protein>
    <recommendedName>
        <fullName evidence="4">Conjugal transfer protein TraX</fullName>
    </recommendedName>
</protein>
<keyword evidence="1" id="KW-1133">Transmembrane helix</keyword>
<evidence type="ECO:0008006" key="4">
    <source>
        <dbReference type="Google" id="ProtNLM"/>
    </source>
</evidence>
<organism evidence="2 3">
    <name type="scientific">Candidatus Erwinia dacicola</name>
    <dbReference type="NCBI Taxonomy" id="252393"/>
    <lineage>
        <taxon>Bacteria</taxon>
        <taxon>Pseudomonadati</taxon>
        <taxon>Pseudomonadota</taxon>
        <taxon>Gammaproteobacteria</taxon>
        <taxon>Enterobacterales</taxon>
        <taxon>Erwiniaceae</taxon>
        <taxon>Erwinia</taxon>
    </lineage>
</organism>
<dbReference type="AlphaFoldDB" id="A0A1E7YV27"/>
<feature type="transmembrane region" description="Helical" evidence="1">
    <location>
        <begin position="80"/>
        <end position="102"/>
    </location>
</feature>
<dbReference type="RefSeq" id="WP_070135843.1">
    <property type="nucleotide sequence ID" value="NZ_MAYS01000573.1"/>
</dbReference>
<reference evidence="2 3" key="1">
    <citation type="submission" date="2016-07" db="EMBL/GenBank/DDBJ databases">
        <authorList>
            <person name="Yuval B."/>
        </authorList>
    </citation>
    <scope>NUCLEOTIDE SEQUENCE [LARGE SCALE GENOMIC DNA]</scope>
    <source>
        <strain evidence="2 3">IL</strain>
    </source>
</reference>
<dbReference type="EMBL" id="MAYS01000573">
    <property type="protein sequence ID" value="OFC58916.1"/>
    <property type="molecule type" value="Genomic_DNA"/>
</dbReference>
<dbReference type="NCBIfam" id="NF033887">
    <property type="entry name" value="conj_TraX"/>
    <property type="match status" value="1"/>
</dbReference>
<dbReference type="OrthoDB" id="6523475at2"/>
<keyword evidence="1" id="KW-0812">Transmembrane</keyword>
<evidence type="ECO:0000313" key="3">
    <source>
        <dbReference type="Proteomes" id="UP000243534"/>
    </source>
</evidence>
<gene>
    <name evidence="2" type="ORF">BBW68_02635</name>
</gene>
<comment type="caution">
    <text evidence="2">The sequence shown here is derived from an EMBL/GenBank/DDBJ whole genome shotgun (WGS) entry which is preliminary data.</text>
</comment>
<name>A0A1E7YV27_9GAMM</name>
<accession>A0A1E7YV27</accession>
<evidence type="ECO:0000256" key="1">
    <source>
        <dbReference type="SAM" id="Phobius"/>
    </source>
</evidence>
<proteinExistence type="predicted"/>
<evidence type="ECO:0000313" key="2">
    <source>
        <dbReference type="EMBL" id="OFC58916.1"/>
    </source>
</evidence>
<dbReference type="InterPro" id="IPR049599">
    <property type="entry name" value="TraX-like"/>
</dbReference>
<sequence length="170" mass="19440">MKKIGKKAWFAANLILPLWEAGRMVNAARYAAEKNAERFRRLWPEAAQREKEILTFDEAVAASGHSRESLMRRFLLAKRIWLAMFIVAVSIVILLPVGTLLAAPPGSGVLLMRMFSLMFMISAFAGMLFVCAMQNQFHLWQLLSQELGSFTQWRATGTWLKELFSWRAPF</sequence>
<feature type="transmembrane region" description="Helical" evidence="1">
    <location>
        <begin position="114"/>
        <end position="133"/>
    </location>
</feature>
<dbReference type="Proteomes" id="UP000243534">
    <property type="component" value="Unassembled WGS sequence"/>
</dbReference>